<dbReference type="PANTHER" id="PTHR43101:SF1">
    <property type="entry name" value="BETA-FRUCTOSIDASE"/>
    <property type="match status" value="1"/>
</dbReference>
<dbReference type="SUPFAM" id="SSF75005">
    <property type="entry name" value="Arabinanase/levansucrase/invertase"/>
    <property type="match status" value="1"/>
</dbReference>
<dbReference type="Pfam" id="PF00251">
    <property type="entry name" value="Glyco_hydro_32N"/>
    <property type="match status" value="1"/>
</dbReference>
<evidence type="ECO:0000259" key="8">
    <source>
        <dbReference type="Pfam" id="PF08244"/>
    </source>
</evidence>
<evidence type="ECO:0000313" key="9">
    <source>
        <dbReference type="EMBL" id="WBO68255.1"/>
    </source>
</evidence>
<keyword evidence="3 5" id="KW-0378">Hydrolase</keyword>
<dbReference type="Pfam" id="PF08244">
    <property type="entry name" value="Glyco_hydro_32C"/>
    <property type="match status" value="1"/>
</dbReference>
<keyword evidence="4 5" id="KW-0326">Glycosidase</keyword>
<evidence type="ECO:0000313" key="10">
    <source>
        <dbReference type="Proteomes" id="UP001212326"/>
    </source>
</evidence>
<feature type="region of interest" description="Disordered" evidence="6">
    <location>
        <begin position="1"/>
        <end position="23"/>
    </location>
</feature>
<dbReference type="Gene3D" id="2.60.120.560">
    <property type="entry name" value="Exo-inulinase, domain 1"/>
    <property type="match status" value="1"/>
</dbReference>
<dbReference type="CDD" id="cd08996">
    <property type="entry name" value="GH32_FFase"/>
    <property type="match status" value="1"/>
</dbReference>
<evidence type="ECO:0000256" key="1">
    <source>
        <dbReference type="ARBA" id="ARBA00009902"/>
    </source>
</evidence>
<dbReference type="Proteomes" id="UP001212326">
    <property type="component" value="Chromosome"/>
</dbReference>
<feature type="domain" description="Glycosyl hydrolase family 32 N-terminal" evidence="7">
    <location>
        <begin position="23"/>
        <end position="322"/>
    </location>
</feature>
<evidence type="ECO:0000259" key="7">
    <source>
        <dbReference type="Pfam" id="PF00251"/>
    </source>
</evidence>
<reference evidence="9 10" key="1">
    <citation type="submission" date="2022-12" db="EMBL/GenBank/DDBJ databases">
        <authorList>
            <person name="Mo P."/>
        </authorList>
    </citation>
    <scope>NUCLEOTIDE SEQUENCE [LARGE SCALE GENOMIC DNA]</scope>
    <source>
        <strain evidence="9 10">HUAS 2-6</strain>
    </source>
</reference>
<dbReference type="EC" id="3.2.1.26" evidence="2"/>
<dbReference type="InterPro" id="IPR013148">
    <property type="entry name" value="Glyco_hydro_32_N"/>
</dbReference>
<dbReference type="InterPro" id="IPR051214">
    <property type="entry name" value="GH32_Enzymes"/>
</dbReference>
<dbReference type="EMBL" id="CP115300">
    <property type="protein sequence ID" value="WBO68255.1"/>
    <property type="molecule type" value="Genomic_DNA"/>
</dbReference>
<name>A0ABY7PCC4_9ACTN</name>
<evidence type="ECO:0000256" key="5">
    <source>
        <dbReference type="RuleBase" id="RU362110"/>
    </source>
</evidence>
<sequence>MSLAAPAPDPAAPDPAAPRFRVRPPAHWINDPNGPFRWRGRHHLFYQHNPAAPVHANVHWGHASSPDLVHWEHHPIALTPTPGGPDEAGCWSGCVVDDAGVPTAVYTGVDHTHTGVGTICLARAADPGDDRLLDWRPLPDPVVAAPPAGLDVVMFRDPFVFHHGGRRWALVGAGHADGTPSVLLYDCQELTDWRFAGVLLDGTDPVAAGAFGDKAVGWECPQLYEASGGEHVLVLSLWDGEPCSTGYLTGRLEAYGKGGLALTTRAGGRLDHGRDFYAPAVRQDPGRALLWGWSWEARDNSTVLAAGWAGTLTAPRVVDVHPDGSLRVFPAPELELLRAPVPFVTAPGRAPLPPSYDLTVTARGATTVTLLRAADRELTVRLDPAAGSVVLDRSGWPRTGAMAAEGSAPITVGVPPGPALTVRILVDGSLLELFAGERAMVTERVYRRPDDVAELVVAGDAEVSAWEQVPPRRG</sequence>
<dbReference type="InterPro" id="IPR013320">
    <property type="entry name" value="ConA-like_dom_sf"/>
</dbReference>
<dbReference type="PANTHER" id="PTHR43101">
    <property type="entry name" value="BETA-FRUCTOSIDASE"/>
    <property type="match status" value="1"/>
</dbReference>
<dbReference type="SMART" id="SM00640">
    <property type="entry name" value="Glyco_32"/>
    <property type="match status" value="1"/>
</dbReference>
<dbReference type="InterPro" id="IPR013189">
    <property type="entry name" value="Glyco_hydro_32_C"/>
</dbReference>
<dbReference type="InterPro" id="IPR023296">
    <property type="entry name" value="Glyco_hydro_beta-prop_sf"/>
</dbReference>
<gene>
    <name evidence="9" type="ORF">O1G22_38300</name>
</gene>
<evidence type="ECO:0000256" key="4">
    <source>
        <dbReference type="ARBA" id="ARBA00023295"/>
    </source>
</evidence>
<evidence type="ECO:0000256" key="3">
    <source>
        <dbReference type="ARBA" id="ARBA00022801"/>
    </source>
</evidence>
<organism evidence="9 10">
    <name type="scientific">Streptomyces camelliae</name>
    <dbReference type="NCBI Taxonomy" id="3004093"/>
    <lineage>
        <taxon>Bacteria</taxon>
        <taxon>Bacillati</taxon>
        <taxon>Actinomycetota</taxon>
        <taxon>Actinomycetes</taxon>
        <taxon>Kitasatosporales</taxon>
        <taxon>Streptomycetaceae</taxon>
        <taxon>Streptomyces</taxon>
    </lineage>
</organism>
<evidence type="ECO:0000256" key="6">
    <source>
        <dbReference type="SAM" id="MobiDB-lite"/>
    </source>
</evidence>
<feature type="domain" description="Glycosyl hydrolase family 32 C-terminal" evidence="8">
    <location>
        <begin position="359"/>
        <end position="460"/>
    </location>
</feature>
<dbReference type="GO" id="GO:0016787">
    <property type="term" value="F:hydrolase activity"/>
    <property type="evidence" value="ECO:0007669"/>
    <property type="project" value="UniProtKB-KW"/>
</dbReference>
<protein>
    <recommendedName>
        <fullName evidence="2">beta-fructofuranosidase</fullName>
        <ecNumber evidence="2">3.2.1.26</ecNumber>
    </recommendedName>
</protein>
<dbReference type="InterPro" id="IPR001362">
    <property type="entry name" value="Glyco_hydro_32"/>
</dbReference>
<accession>A0ABY7PCC4</accession>
<dbReference type="SUPFAM" id="SSF49899">
    <property type="entry name" value="Concanavalin A-like lectins/glucanases"/>
    <property type="match status" value="1"/>
</dbReference>
<proteinExistence type="inferred from homology"/>
<evidence type="ECO:0000256" key="2">
    <source>
        <dbReference type="ARBA" id="ARBA00012758"/>
    </source>
</evidence>
<keyword evidence="10" id="KW-1185">Reference proteome</keyword>
<comment type="similarity">
    <text evidence="1 5">Belongs to the glycosyl hydrolase 32 family.</text>
</comment>
<dbReference type="Gene3D" id="2.115.10.20">
    <property type="entry name" value="Glycosyl hydrolase domain, family 43"/>
    <property type="match status" value="1"/>
</dbReference>
<dbReference type="RefSeq" id="WP_270085508.1">
    <property type="nucleotide sequence ID" value="NZ_CP115300.1"/>
</dbReference>
<feature type="compositionally biased region" description="Pro residues" evidence="6">
    <location>
        <begin position="7"/>
        <end position="16"/>
    </location>
</feature>